<protein>
    <recommendedName>
        <fullName evidence="3">Acetoacetate decarboxylase</fullName>
    </recommendedName>
</protein>
<keyword evidence="2" id="KW-1185">Reference proteome</keyword>
<dbReference type="InterPro" id="IPR023375">
    <property type="entry name" value="ADC_dom_sf"/>
</dbReference>
<organism evidence="1 2">
    <name type="scientific">Parafrankia colletiae</name>
    <dbReference type="NCBI Taxonomy" id="573497"/>
    <lineage>
        <taxon>Bacteria</taxon>
        <taxon>Bacillati</taxon>
        <taxon>Actinomycetota</taxon>
        <taxon>Actinomycetes</taxon>
        <taxon>Frankiales</taxon>
        <taxon>Frankiaceae</taxon>
        <taxon>Parafrankia</taxon>
    </lineage>
</organism>
<gene>
    <name evidence="1" type="ORF">CC117_32870</name>
</gene>
<dbReference type="Gene3D" id="2.40.400.10">
    <property type="entry name" value="Acetoacetate decarboxylase-like"/>
    <property type="match status" value="1"/>
</dbReference>
<dbReference type="AlphaFoldDB" id="A0A1S1R7B7"/>
<name>A0A1S1R7B7_9ACTN</name>
<dbReference type="Proteomes" id="UP000179627">
    <property type="component" value="Unassembled WGS sequence"/>
</dbReference>
<dbReference type="SUPFAM" id="SSF160104">
    <property type="entry name" value="Acetoacetate decarboxylase-like"/>
    <property type="match status" value="1"/>
</dbReference>
<dbReference type="EMBL" id="MBLM01000039">
    <property type="protein sequence ID" value="OHV42868.1"/>
    <property type="molecule type" value="Genomic_DNA"/>
</dbReference>
<dbReference type="GO" id="GO:0016829">
    <property type="term" value="F:lyase activity"/>
    <property type="evidence" value="ECO:0007669"/>
    <property type="project" value="InterPro"/>
</dbReference>
<evidence type="ECO:0000313" key="2">
    <source>
        <dbReference type="Proteomes" id="UP000179627"/>
    </source>
</evidence>
<evidence type="ECO:0000313" key="1">
    <source>
        <dbReference type="EMBL" id="OHV42868.1"/>
    </source>
</evidence>
<dbReference type="Pfam" id="PF06314">
    <property type="entry name" value="ADC"/>
    <property type="match status" value="1"/>
</dbReference>
<reference evidence="2" key="1">
    <citation type="submission" date="2016-07" db="EMBL/GenBank/DDBJ databases">
        <title>Sequence Frankia sp. strain CcI1.17.</title>
        <authorList>
            <person name="Ghodhbane-Gtari F."/>
            <person name="Swanson E."/>
            <person name="Gueddou A."/>
            <person name="Morris K."/>
            <person name="Hezbri K."/>
            <person name="Ktari A."/>
            <person name="Nouioui I."/>
            <person name="Abebe-Akele F."/>
            <person name="Simpson S."/>
            <person name="Thomas K."/>
            <person name="Gtari M."/>
            <person name="Tisa L.S."/>
            <person name="Hurst S."/>
        </authorList>
    </citation>
    <scope>NUCLEOTIDE SEQUENCE [LARGE SCALE GENOMIC DNA]</scope>
    <source>
        <strain evidence="2">Cc1.17</strain>
    </source>
</reference>
<accession>A0A1S1R7B7</accession>
<comment type="caution">
    <text evidence="1">The sequence shown here is derived from an EMBL/GenBank/DDBJ whole genome shotgun (WGS) entry which is preliminary data.</text>
</comment>
<sequence length="242" mass="26770">MLNYLTHPEALRAALPYPLEPIPDAEPIATVALGHNRNMRMFDGKYSNYVEIGFFLPCQYTSNEGKTYRGATPIWFMMDTMNGDKTEGAEGSVVGFRETSGWMKHIGNVRLGGTGDQLHATCEVRGVRVVTMDMHTTESIEASDLPSPAATDYWLFVKEIPNCNFSGYDVRKVIGRAAGGFSNPDVVSNLKRGTGTVHLEYLETHPVARLECLEPRDAFQFTFGGTIDGSLGAYFEIDDLLK</sequence>
<dbReference type="InterPro" id="IPR010451">
    <property type="entry name" value="Acetoacetate_decarboxylase"/>
</dbReference>
<evidence type="ECO:0008006" key="3">
    <source>
        <dbReference type="Google" id="ProtNLM"/>
    </source>
</evidence>
<proteinExistence type="predicted"/>